<dbReference type="RefSeq" id="XP_064853470.1">
    <property type="nucleotide sequence ID" value="XM_064997398.1"/>
</dbReference>
<name>A0AAV5QNZ7_9ASCO</name>
<dbReference type="AlphaFoldDB" id="A0AAV5QNZ7"/>
<keyword evidence="3 6" id="KW-0812">Transmembrane</keyword>
<comment type="caution">
    <text evidence="7">The sequence shown here is derived from an EMBL/GenBank/DDBJ whole genome shotgun (WGS) entry which is preliminary data.</text>
</comment>
<feature type="transmembrane region" description="Helical" evidence="6">
    <location>
        <begin position="390"/>
        <end position="412"/>
    </location>
</feature>
<protein>
    <submittedName>
        <fullName evidence="7">Thi73 protein</fullName>
    </submittedName>
</protein>
<organism evidence="7 8">
    <name type="scientific">Saccharomycopsis crataegensis</name>
    <dbReference type="NCBI Taxonomy" id="43959"/>
    <lineage>
        <taxon>Eukaryota</taxon>
        <taxon>Fungi</taxon>
        <taxon>Dikarya</taxon>
        <taxon>Ascomycota</taxon>
        <taxon>Saccharomycotina</taxon>
        <taxon>Saccharomycetes</taxon>
        <taxon>Saccharomycopsidaceae</taxon>
        <taxon>Saccharomycopsis</taxon>
    </lineage>
</organism>
<feature type="transmembrane region" description="Helical" evidence="6">
    <location>
        <begin position="295"/>
        <end position="319"/>
    </location>
</feature>
<keyword evidence="5 6" id="KW-0472">Membrane</keyword>
<dbReference type="InterPro" id="IPR036259">
    <property type="entry name" value="MFS_trans_sf"/>
</dbReference>
<keyword evidence="8" id="KW-1185">Reference proteome</keyword>
<dbReference type="GO" id="GO:0022857">
    <property type="term" value="F:transmembrane transporter activity"/>
    <property type="evidence" value="ECO:0007669"/>
    <property type="project" value="InterPro"/>
</dbReference>
<feature type="transmembrane region" description="Helical" evidence="6">
    <location>
        <begin position="424"/>
        <end position="444"/>
    </location>
</feature>
<evidence type="ECO:0000313" key="8">
    <source>
        <dbReference type="Proteomes" id="UP001360560"/>
    </source>
</evidence>
<dbReference type="SUPFAM" id="SSF103473">
    <property type="entry name" value="MFS general substrate transporter"/>
    <property type="match status" value="1"/>
</dbReference>
<dbReference type="GeneID" id="90074449"/>
<dbReference type="PANTHER" id="PTHR43791:SF97">
    <property type="entry name" value="ALLANTOATE TRANSPORTER, PUTATIVE (AFU_ORTHOLOGUE AFUA_1G14700)-RELATED"/>
    <property type="match status" value="1"/>
</dbReference>
<evidence type="ECO:0000256" key="5">
    <source>
        <dbReference type="ARBA" id="ARBA00023136"/>
    </source>
</evidence>
<dbReference type="Gene3D" id="1.20.1250.20">
    <property type="entry name" value="MFS general substrate transporter like domains"/>
    <property type="match status" value="1"/>
</dbReference>
<dbReference type="InterPro" id="IPR011701">
    <property type="entry name" value="MFS"/>
</dbReference>
<feature type="transmembrane region" description="Helical" evidence="6">
    <location>
        <begin position="132"/>
        <end position="151"/>
    </location>
</feature>
<dbReference type="PANTHER" id="PTHR43791">
    <property type="entry name" value="PERMEASE-RELATED"/>
    <property type="match status" value="1"/>
</dbReference>
<feature type="transmembrane region" description="Helical" evidence="6">
    <location>
        <begin position="195"/>
        <end position="214"/>
    </location>
</feature>
<evidence type="ECO:0000256" key="6">
    <source>
        <dbReference type="SAM" id="Phobius"/>
    </source>
</evidence>
<feature type="transmembrane region" description="Helical" evidence="6">
    <location>
        <begin position="362"/>
        <end position="384"/>
    </location>
</feature>
<sequence>MSQNRAIADKPEDSNIEFASERSSIQNKNEDDINNHLEDGVISSQEGDVAYTLKDLKRLTLRCDLIIISMIGVCYIFFYIVQTTLSYAAIFGIKKDLHLEGDQYSWLSSIFYFGFIAWCFPNNYLLLKFPVSYLLGLNIFLWGMFLCFQAACSSYGGLLACRFLGGAVESIADPSYLLITSMWYTRREQPLRIGIWYTFNGIGVAFAGLLGYAIGHIKGALPSWKYEFIVIGTLCMAWGIFIFFAMPKNPMQNRYFNDREKKILAHKLRGNQTGIETKIFKWYQVKEAFLDPKMYLLFLMCFFGNIPNGVTSNFGTMIVNALGFDTLGTTLLQIPYGAYIALCIISAVLINDKLHTKLKKNFRCIIAIFYLFGNVAGSACLYAVDQKHHAGKLIAYYLTGTYNASFVLIMSLSTSNISGYTKKIIFNAFIFLGYCVGNIAGPFFAKSDQAANSYPLASGAMLFSNAAEILCLVIFFFYAKWQNEKRDKEQGIAPGQEASNIEDNFEDLTDYENRNFRYIY</sequence>
<feature type="transmembrane region" description="Helical" evidence="6">
    <location>
        <begin position="226"/>
        <end position="246"/>
    </location>
</feature>
<dbReference type="Proteomes" id="UP001360560">
    <property type="component" value="Unassembled WGS sequence"/>
</dbReference>
<feature type="transmembrane region" description="Helical" evidence="6">
    <location>
        <begin position="456"/>
        <end position="478"/>
    </location>
</feature>
<reference evidence="7 8" key="1">
    <citation type="journal article" date="2023" name="Elife">
        <title>Identification of key yeast species and microbe-microbe interactions impacting larval growth of Drosophila in the wild.</title>
        <authorList>
            <person name="Mure A."/>
            <person name="Sugiura Y."/>
            <person name="Maeda R."/>
            <person name="Honda K."/>
            <person name="Sakurai N."/>
            <person name="Takahashi Y."/>
            <person name="Watada M."/>
            <person name="Katoh T."/>
            <person name="Gotoh A."/>
            <person name="Gotoh Y."/>
            <person name="Taniguchi I."/>
            <person name="Nakamura K."/>
            <person name="Hayashi T."/>
            <person name="Katayama T."/>
            <person name="Uemura T."/>
            <person name="Hattori Y."/>
        </authorList>
    </citation>
    <scope>NUCLEOTIDE SEQUENCE [LARGE SCALE GENOMIC DNA]</scope>
    <source>
        <strain evidence="7 8">SC-9</strain>
    </source>
</reference>
<evidence type="ECO:0000256" key="3">
    <source>
        <dbReference type="ARBA" id="ARBA00022692"/>
    </source>
</evidence>
<proteinExistence type="predicted"/>
<comment type="subcellular location">
    <subcellularLocation>
        <location evidence="1">Membrane</location>
        <topology evidence="1">Multi-pass membrane protein</topology>
    </subcellularLocation>
</comment>
<evidence type="ECO:0000256" key="2">
    <source>
        <dbReference type="ARBA" id="ARBA00022448"/>
    </source>
</evidence>
<evidence type="ECO:0000313" key="7">
    <source>
        <dbReference type="EMBL" id="GMM36474.1"/>
    </source>
</evidence>
<evidence type="ECO:0000256" key="1">
    <source>
        <dbReference type="ARBA" id="ARBA00004141"/>
    </source>
</evidence>
<dbReference type="GO" id="GO:0016020">
    <property type="term" value="C:membrane"/>
    <property type="evidence" value="ECO:0007669"/>
    <property type="project" value="UniProtKB-SubCell"/>
</dbReference>
<dbReference type="EMBL" id="BTFZ01000011">
    <property type="protein sequence ID" value="GMM36474.1"/>
    <property type="molecule type" value="Genomic_DNA"/>
</dbReference>
<keyword evidence="4 6" id="KW-1133">Transmembrane helix</keyword>
<dbReference type="Pfam" id="PF07690">
    <property type="entry name" value="MFS_1"/>
    <property type="match status" value="1"/>
</dbReference>
<accession>A0AAV5QNZ7</accession>
<feature type="transmembrane region" description="Helical" evidence="6">
    <location>
        <begin position="65"/>
        <end position="91"/>
    </location>
</feature>
<feature type="transmembrane region" description="Helical" evidence="6">
    <location>
        <begin position="331"/>
        <end position="350"/>
    </location>
</feature>
<gene>
    <name evidence="7" type="ORF">DASC09_037990</name>
</gene>
<evidence type="ECO:0000256" key="4">
    <source>
        <dbReference type="ARBA" id="ARBA00022989"/>
    </source>
</evidence>
<feature type="transmembrane region" description="Helical" evidence="6">
    <location>
        <begin position="163"/>
        <end position="183"/>
    </location>
</feature>
<keyword evidence="2" id="KW-0813">Transport</keyword>
<feature type="transmembrane region" description="Helical" evidence="6">
    <location>
        <begin position="103"/>
        <end position="120"/>
    </location>
</feature>